<organism evidence="3 4">
    <name type="scientific">Septoria linicola</name>
    <dbReference type="NCBI Taxonomy" id="215465"/>
    <lineage>
        <taxon>Eukaryota</taxon>
        <taxon>Fungi</taxon>
        <taxon>Dikarya</taxon>
        <taxon>Ascomycota</taxon>
        <taxon>Pezizomycotina</taxon>
        <taxon>Dothideomycetes</taxon>
        <taxon>Dothideomycetidae</taxon>
        <taxon>Mycosphaerellales</taxon>
        <taxon>Mycosphaerellaceae</taxon>
        <taxon>Septoria</taxon>
    </lineage>
</organism>
<sequence>MTYHETKKVFHGAGYYIEVAFDWGTSKCIITFVICRDGQRGPVTPLLLGDRSSEVKSMASWINGQFMHGHKLQKEANKNRKLSDKIITLFKLPLYRGPETSEITKRVEGILAEFPGKPTLDTLIEEHLKAILNDAKAALRNNEAKVAFHAQPELFEALLEDIRVVLSVPHMWGPDARQRMQSAAKRAGFKVVKLASEPQCALAYLTDKASRNPVLLKDGLHKGDSILVADLGCGTGDFVHYQLLNALSLKSKFKGIGHTSGDVSGSLRVDEALLATLKGREDGRDWIIETQDKLNVTERDLDRRLLVAIEQAKESWTEDEEVVVGTVYGVDRKWATFEITKEEIQHALDQVIDKVCKELDSHIKRKKPTVIMMTGGFAKSSYLMKTLRKRYEPGITVVRPNETDTGACFPVAMGALMRYDNITTSTLPSRYGYAMLQRQEFDEDMHEDSCRREDRPNGKEHVFRKKWVKPSPYDENVYVVDDRLAIIIEKGTVLTPGHTFEYEGRLEYRLPFEDPVVNEEFVFLTKRFEQNEMAKRFDDEAESSDKAYVLRDGIHAWRSLRIPLEKEELSKYGFRTIEVDEEKFWLLNVKLSLRVIDQDIQIVFDFLKPSKKRKLDEDDEPLDEFAGESAFVKRDTIFEANHSEFVD</sequence>
<proteinExistence type="predicted"/>
<keyword evidence="1" id="KW-0547">Nucleotide-binding</keyword>
<accession>A0A9Q9ASK1</accession>
<keyword evidence="3" id="KW-0346">Stress response</keyword>
<dbReference type="SUPFAM" id="SSF53067">
    <property type="entry name" value="Actin-like ATPase domain"/>
    <property type="match status" value="2"/>
</dbReference>
<dbReference type="InterPro" id="IPR013126">
    <property type="entry name" value="Hsp_70_fam"/>
</dbReference>
<keyword evidence="4" id="KW-1185">Reference proteome</keyword>
<evidence type="ECO:0000313" key="3">
    <source>
        <dbReference type="EMBL" id="USW49976.1"/>
    </source>
</evidence>
<evidence type="ECO:0000256" key="2">
    <source>
        <dbReference type="ARBA" id="ARBA00022840"/>
    </source>
</evidence>
<dbReference type="PANTHER" id="PTHR14187">
    <property type="entry name" value="ALPHA KINASE/ELONGATION FACTOR 2 KINASE"/>
    <property type="match status" value="1"/>
</dbReference>
<dbReference type="PANTHER" id="PTHR14187:SF5">
    <property type="entry name" value="HEAT SHOCK 70 KDA PROTEIN 12A"/>
    <property type="match status" value="1"/>
</dbReference>
<reference evidence="3" key="1">
    <citation type="submission" date="2022-06" db="EMBL/GenBank/DDBJ databases">
        <title>Complete genome sequences of two strains of the flax pathogen Septoria linicola.</title>
        <authorList>
            <person name="Lapalu N."/>
            <person name="Simon A."/>
            <person name="Demenou B."/>
            <person name="Paumier D."/>
            <person name="Guillot M.-P."/>
            <person name="Gout L."/>
            <person name="Valade R."/>
        </authorList>
    </citation>
    <scope>NUCLEOTIDE SEQUENCE</scope>
    <source>
        <strain evidence="3">SE15195</strain>
    </source>
</reference>
<dbReference type="Proteomes" id="UP001056384">
    <property type="component" value="Chromosome 2"/>
</dbReference>
<dbReference type="OrthoDB" id="3637243at2759"/>
<name>A0A9Q9ASK1_9PEZI</name>
<dbReference type="GO" id="GO:0140662">
    <property type="term" value="F:ATP-dependent protein folding chaperone"/>
    <property type="evidence" value="ECO:0007669"/>
    <property type="project" value="InterPro"/>
</dbReference>
<gene>
    <name evidence="3" type="ORF">Slin15195_G032950</name>
</gene>
<evidence type="ECO:0000313" key="4">
    <source>
        <dbReference type="Proteomes" id="UP001056384"/>
    </source>
</evidence>
<dbReference type="AlphaFoldDB" id="A0A9Q9ASK1"/>
<dbReference type="Pfam" id="PF00012">
    <property type="entry name" value="HSP70"/>
    <property type="match status" value="1"/>
</dbReference>
<dbReference type="Gene3D" id="3.90.640.10">
    <property type="entry name" value="Actin, Chain A, domain 4"/>
    <property type="match status" value="1"/>
</dbReference>
<evidence type="ECO:0000256" key="1">
    <source>
        <dbReference type="ARBA" id="ARBA00022741"/>
    </source>
</evidence>
<dbReference type="GO" id="GO:0005524">
    <property type="term" value="F:ATP binding"/>
    <property type="evidence" value="ECO:0007669"/>
    <property type="project" value="UniProtKB-KW"/>
</dbReference>
<dbReference type="InterPro" id="IPR043129">
    <property type="entry name" value="ATPase_NBD"/>
</dbReference>
<dbReference type="EMBL" id="CP099419">
    <property type="protein sequence ID" value="USW49976.1"/>
    <property type="molecule type" value="Genomic_DNA"/>
</dbReference>
<protein>
    <submittedName>
        <fullName evidence="3">Heat shock protein 70 family</fullName>
    </submittedName>
</protein>
<dbReference type="CDD" id="cd10170">
    <property type="entry name" value="ASKHA_NBD_HSP70"/>
    <property type="match status" value="1"/>
</dbReference>
<dbReference type="Gene3D" id="3.30.420.40">
    <property type="match status" value="2"/>
</dbReference>
<keyword evidence="2" id="KW-0067">ATP-binding</keyword>